<keyword evidence="2" id="KW-1185">Reference proteome</keyword>
<evidence type="ECO:0000313" key="1">
    <source>
        <dbReference type="EMBL" id="BAU71414.1"/>
    </source>
</evidence>
<dbReference type="EMBL" id="AP014693">
    <property type="protein sequence ID" value="BAU71414.1"/>
    <property type="molecule type" value="Genomic_DNA"/>
</dbReference>
<dbReference type="Proteomes" id="UP000203794">
    <property type="component" value="Segment"/>
</dbReference>
<proteinExistence type="predicted"/>
<evidence type="ECO:0000313" key="2">
    <source>
        <dbReference type="Proteomes" id="UP000203794"/>
    </source>
</evidence>
<name>A0A146I5K7_9CAUD</name>
<protein>
    <submittedName>
        <fullName evidence="1">Uncharacterized protein</fullName>
    </submittedName>
</protein>
<organism evidence="1 2">
    <name type="scientific">Ralstonia phage RSL2</name>
    <dbReference type="NCBI Taxonomy" id="1585840"/>
    <lineage>
        <taxon>Viruses</taxon>
        <taxon>Duplodnaviria</taxon>
        <taxon>Heunggongvirae</taxon>
        <taxon>Uroviricota</taxon>
        <taxon>Caudoviricetes</taxon>
        <taxon>Chimalliviridae</taxon>
        <taxon>Chiangmaivirus</taxon>
        <taxon>Chiangmaivirus RSL2</taxon>
    </lineage>
</organism>
<dbReference type="Pfam" id="PF13385">
    <property type="entry name" value="Laminin_G_3"/>
    <property type="match status" value="1"/>
</dbReference>
<dbReference type="InterPro" id="IPR013320">
    <property type="entry name" value="ConA-like_dom_sf"/>
</dbReference>
<reference evidence="1 2" key="1">
    <citation type="submission" date="2014-12" db="EMBL/GenBank/DDBJ databases">
        <title>Genome analysis of a novel jumbo phage RSL2 infecting the phytopathogen Ralstonia solanacearum.</title>
        <authorList>
            <person name="Kawasaki T."/>
            <person name="Fujie M."/>
            <person name="Chatchawankanphanich O."/>
            <person name="Ogata H."/>
            <person name="Yamada T."/>
        </authorList>
    </citation>
    <scope>NUCLEOTIDE SEQUENCE [LARGE SCALE GENOMIC DNA]</scope>
    <source>
        <strain evidence="1 2">RSL2</strain>
    </source>
</reference>
<dbReference type="SUPFAM" id="SSF49899">
    <property type="entry name" value="Concanavalin A-like lectins/glucanases"/>
    <property type="match status" value="1"/>
</dbReference>
<accession>A0A146I5K7</accession>
<sequence>MASSPVLSGTQNALFSTTNVTPATTYLRTDTTPWNFNPFVSDFTFEFYFYNLKQGNFGQAVFFTFGNHNDIGYALYATGRSQKLGLFYSLGQNDNHLSIVGATNSFNLNTKYHAAFVKQGNVFTIYQNGVANGSATFNVSAFTLNTKILTIGCISETANGATTEFPWIGNLDNFKMYSYAKYTSNFTPDP</sequence>
<dbReference type="Gene3D" id="2.60.120.200">
    <property type="match status" value="1"/>
</dbReference>